<comment type="caution">
    <text evidence="2">The sequence shown here is derived from an EMBL/GenBank/DDBJ whole genome shotgun (WGS) entry which is preliminary data.</text>
</comment>
<evidence type="ECO:0000256" key="1">
    <source>
        <dbReference type="ARBA" id="ARBA00009275"/>
    </source>
</evidence>
<dbReference type="Gene3D" id="3.20.20.140">
    <property type="entry name" value="Metal-dependent hydrolases"/>
    <property type="match status" value="1"/>
</dbReference>
<dbReference type="EMBL" id="BLXT01005734">
    <property type="protein sequence ID" value="GFO25181.1"/>
    <property type="molecule type" value="Genomic_DNA"/>
</dbReference>
<evidence type="ECO:0000313" key="2">
    <source>
        <dbReference type="EMBL" id="GFO25181.1"/>
    </source>
</evidence>
<reference evidence="2 3" key="1">
    <citation type="journal article" date="2021" name="Elife">
        <title>Chloroplast acquisition without the gene transfer in kleptoplastic sea slugs, Plakobranchus ocellatus.</title>
        <authorList>
            <person name="Maeda T."/>
            <person name="Takahashi S."/>
            <person name="Yoshida T."/>
            <person name="Shimamura S."/>
            <person name="Takaki Y."/>
            <person name="Nagai Y."/>
            <person name="Toyoda A."/>
            <person name="Suzuki Y."/>
            <person name="Arimoto A."/>
            <person name="Ishii H."/>
            <person name="Satoh N."/>
            <person name="Nishiyama T."/>
            <person name="Hasebe M."/>
            <person name="Maruyama T."/>
            <person name="Minagawa J."/>
            <person name="Obokata J."/>
            <person name="Shigenobu S."/>
        </authorList>
    </citation>
    <scope>NUCLEOTIDE SEQUENCE [LARGE SCALE GENOMIC DNA]</scope>
</reference>
<dbReference type="Proteomes" id="UP000735302">
    <property type="component" value="Unassembled WGS sequence"/>
</dbReference>
<proteinExistence type="inferred from homology"/>
<comment type="similarity">
    <text evidence="1">Belongs to the metallo-dependent hydrolases superfamily. TatD-type hydrolase family.</text>
</comment>
<dbReference type="InterPro" id="IPR032466">
    <property type="entry name" value="Metal_Hydrolase"/>
</dbReference>
<dbReference type="SUPFAM" id="SSF51556">
    <property type="entry name" value="Metallo-dependent hydrolases"/>
    <property type="match status" value="1"/>
</dbReference>
<sequence length="120" mass="13313">MPLPRAPKSTVELTGGIVFFYDPHTHPHSIRRAVNVPGFAAAVGLHLKHAIRWNNRQVKAFRCLQSSPNTKALGEVGIDVTAKDVPKQEQVLHAFKLVSLILSHGQPIQLALFQWRSGHL</sequence>
<organism evidence="2 3">
    <name type="scientific">Plakobranchus ocellatus</name>
    <dbReference type="NCBI Taxonomy" id="259542"/>
    <lineage>
        <taxon>Eukaryota</taxon>
        <taxon>Metazoa</taxon>
        <taxon>Spiralia</taxon>
        <taxon>Lophotrochozoa</taxon>
        <taxon>Mollusca</taxon>
        <taxon>Gastropoda</taxon>
        <taxon>Heterobranchia</taxon>
        <taxon>Euthyneura</taxon>
        <taxon>Panpulmonata</taxon>
        <taxon>Sacoglossa</taxon>
        <taxon>Placobranchoidea</taxon>
        <taxon>Plakobranchidae</taxon>
        <taxon>Plakobranchus</taxon>
    </lineage>
</organism>
<dbReference type="InterPro" id="IPR001130">
    <property type="entry name" value="TatD-like"/>
</dbReference>
<dbReference type="Pfam" id="PF01026">
    <property type="entry name" value="TatD_DNase"/>
    <property type="match status" value="1"/>
</dbReference>
<protein>
    <submittedName>
        <fullName evidence="2">Uncharacterized protein</fullName>
    </submittedName>
</protein>
<gene>
    <name evidence="2" type="ORF">PoB_005168600</name>
</gene>
<keyword evidence="3" id="KW-1185">Reference proteome</keyword>
<dbReference type="GO" id="GO:0016788">
    <property type="term" value="F:hydrolase activity, acting on ester bonds"/>
    <property type="evidence" value="ECO:0007669"/>
    <property type="project" value="InterPro"/>
</dbReference>
<dbReference type="AlphaFoldDB" id="A0AAV4BPL4"/>
<evidence type="ECO:0000313" key="3">
    <source>
        <dbReference type="Proteomes" id="UP000735302"/>
    </source>
</evidence>
<accession>A0AAV4BPL4</accession>
<name>A0AAV4BPL4_9GAST</name>